<dbReference type="EMBL" id="AQFT01000005">
    <property type="protein sequence ID" value="EMZ38977.1"/>
    <property type="molecule type" value="Genomic_DNA"/>
</dbReference>
<evidence type="ECO:0000313" key="1">
    <source>
        <dbReference type="EMBL" id="EMZ38977.1"/>
    </source>
</evidence>
<gene>
    <name evidence="1" type="ORF">C823_00140</name>
</gene>
<evidence type="ECO:0000313" key="2">
    <source>
        <dbReference type="Proteomes" id="UP000012589"/>
    </source>
</evidence>
<accession>N2BBC4</accession>
<dbReference type="STRING" id="1235802.C823_00140"/>
<dbReference type="eggNOG" id="ENOG5031TEV">
    <property type="taxonomic scope" value="Bacteria"/>
</dbReference>
<sequence length="73" mass="8266">MYNCYQSNNRSAMPYTMQPGGYSNAVDCTCFLAMATVPWQQFTNAYEPEQAFAIGTIFPELDKPFLGRGVRRV</sequence>
<dbReference type="Proteomes" id="UP000012589">
    <property type="component" value="Unassembled WGS sequence"/>
</dbReference>
<dbReference type="OrthoDB" id="9800571at2"/>
<organism evidence="1 2">
    <name type="scientific">Eubacterium plexicaudatum ASF492</name>
    <dbReference type="NCBI Taxonomy" id="1235802"/>
    <lineage>
        <taxon>Bacteria</taxon>
        <taxon>Bacillati</taxon>
        <taxon>Bacillota</taxon>
        <taxon>Clostridia</taxon>
        <taxon>Eubacteriales</taxon>
        <taxon>Eubacteriaceae</taxon>
        <taxon>Eubacterium</taxon>
    </lineage>
</organism>
<comment type="caution">
    <text evidence="1">The sequence shown here is derived from an EMBL/GenBank/DDBJ whole genome shotgun (WGS) entry which is preliminary data.</text>
</comment>
<dbReference type="HOGENOM" id="CLU_165298_4_0_9"/>
<name>N2BBC4_9FIRM</name>
<proteinExistence type="predicted"/>
<dbReference type="PATRIC" id="fig|1235802.3.peg.152"/>
<dbReference type="InterPro" id="IPR020256">
    <property type="entry name" value="Spore_coat_CotJA"/>
</dbReference>
<keyword evidence="2" id="KW-1185">Reference proteome</keyword>
<protein>
    <recommendedName>
        <fullName evidence="3">Spore coat associated protein JA (CotJA)</fullName>
    </recommendedName>
</protein>
<evidence type="ECO:0008006" key="3">
    <source>
        <dbReference type="Google" id="ProtNLM"/>
    </source>
</evidence>
<dbReference type="Pfam" id="PF11007">
    <property type="entry name" value="CotJA"/>
    <property type="match status" value="1"/>
</dbReference>
<reference evidence="1 2" key="1">
    <citation type="journal article" date="2014" name="Genome Announc.">
        <title>Draft genome sequences of the altered schaedler flora, a defined bacterial community from gnotobiotic mice.</title>
        <authorList>
            <person name="Wannemuehler M.J."/>
            <person name="Overstreet A.M."/>
            <person name="Ward D.V."/>
            <person name="Phillips G.J."/>
        </authorList>
    </citation>
    <scope>NUCLEOTIDE SEQUENCE [LARGE SCALE GENOMIC DNA]</scope>
    <source>
        <strain evidence="1 2">ASF492</strain>
    </source>
</reference>
<dbReference type="AlphaFoldDB" id="N2BBC4"/>